<dbReference type="Proteomes" id="UP000464957">
    <property type="component" value="Segment"/>
</dbReference>
<evidence type="ECO:0000259" key="1">
    <source>
        <dbReference type="Pfam" id="PF10686"/>
    </source>
</evidence>
<dbReference type="InterPro" id="IPR019627">
    <property type="entry name" value="YAcAr"/>
</dbReference>
<dbReference type="EMBL" id="MN794232">
    <property type="protein sequence ID" value="QHJ74336.1"/>
    <property type="molecule type" value="Genomic_DNA"/>
</dbReference>
<name>A0A6B9SVE0_9CAUD</name>
<evidence type="ECO:0000313" key="2">
    <source>
        <dbReference type="EMBL" id="QHJ74336.1"/>
    </source>
</evidence>
<gene>
    <name evidence="2" type="ORF">VH12019_00009</name>
</gene>
<proteinExistence type="predicted"/>
<dbReference type="Pfam" id="PF10686">
    <property type="entry name" value="YAcAr"/>
    <property type="match status" value="1"/>
</dbReference>
<reference evidence="2 3" key="1">
    <citation type="submission" date="2019-12" db="EMBL/GenBank/DDBJ databases">
        <authorList>
            <person name="Harris M."/>
            <person name="Ho T.C."/>
            <person name="Fruchtman H."/>
            <person name="Garin M."/>
            <person name="Kubatin V."/>
            <person name="Lu T."/>
            <person name="Xue L."/>
            <person name="Marr M.T."/>
        </authorList>
    </citation>
    <scope>NUCLEOTIDE SEQUENCE [LARGE SCALE GENOMIC DNA]</scope>
</reference>
<accession>A0A6B9SVE0</accession>
<feature type="domain" description="YspA cpYpsA-related SLOG" evidence="1">
    <location>
        <begin position="4"/>
        <end position="73"/>
    </location>
</feature>
<sequence length="124" mass="14189">MMSPRVLVCGGRKFNDRKLVYAALDKLYNSNYIGRMTIIEGGALGADRLAQDWANQAHIDVDLITCEAEWEKYGDSAGYRRNKDMADLRPDICLAFKGGRGTQNMIDICRERSIKVHTINWKYR</sequence>
<evidence type="ECO:0000313" key="3">
    <source>
        <dbReference type="Proteomes" id="UP000464957"/>
    </source>
</evidence>
<organism evidence="2 3">
    <name type="scientific">Vibrio phage VH1_2019</name>
    <dbReference type="NCBI Taxonomy" id="2686307"/>
    <lineage>
        <taxon>Viruses</taxon>
        <taxon>Duplodnaviria</taxon>
        <taxon>Heunggongvirae</taxon>
        <taxon>Uroviricota</taxon>
        <taxon>Caudoviricetes</taxon>
        <taxon>Pantevenvirales</taxon>
        <taxon>Straboviridae</taxon>
        <taxon>Schizotequatrovirus</taxon>
        <taxon>Schizotequatrovirus KVP40</taxon>
    </lineage>
</organism>
<protein>
    <recommendedName>
        <fullName evidence="1">YspA cpYpsA-related SLOG domain-containing protein</fullName>
    </recommendedName>
</protein>